<gene>
    <name evidence="1" type="ORF">V1517DRAFT_321483</name>
</gene>
<comment type="caution">
    <text evidence="1">The sequence shown here is derived from an EMBL/GenBank/DDBJ whole genome shotgun (WGS) entry which is preliminary data.</text>
</comment>
<accession>A0ACC3TQ46</accession>
<dbReference type="Proteomes" id="UP001489719">
    <property type="component" value="Unassembled WGS sequence"/>
</dbReference>
<proteinExistence type="predicted"/>
<protein>
    <submittedName>
        <fullName evidence="1">Alcohol acetyltransferase</fullName>
    </submittedName>
</protein>
<evidence type="ECO:0000313" key="2">
    <source>
        <dbReference type="Proteomes" id="UP001489719"/>
    </source>
</evidence>
<keyword evidence="2" id="KW-1185">Reference proteome</keyword>
<sequence length="439" mass="49181">MTVPTKRYAVTRKAGLLETFCIQRKSLDYYTDVVMWATFNAHVSRPRIYHALANMVSRNPAMRAHVLDPLADFPTLAYFDTIDFDKVVEYRTVQEVNMEQLMTEFDKVEFDYGQLEEPLWKVWVLNGKTVVLAFDHAALDGTSGAVCLVQISEFLNDDIVEENVPTLAKFDALVELNPTIDDILPPNPNWVLPPVATTPRRDPSIFAQYACPTPGDRWRIVNIPGSSVATLLAECRKRKVALTALFHTALLTAMSRVYPTSEGFDTMIPISSRRFFPAQYPDPASIMGNYFYHYKEISRASTLFHWEEVIRFDEKVKLSSNDHTKSFILENLVPQVGRIREVMQSKMGKLRENDVALSNLGAYKFPKGGPFEVQTVGFSQSNAPIMPPIKLNCVGVLGGDITLVLGCAESVTGKGKCDAITDEVVKVLDEILDGATLKQ</sequence>
<organism evidence="1 2">
    <name type="scientific">Lipomyces orientalis</name>
    <dbReference type="NCBI Taxonomy" id="1233043"/>
    <lineage>
        <taxon>Eukaryota</taxon>
        <taxon>Fungi</taxon>
        <taxon>Dikarya</taxon>
        <taxon>Ascomycota</taxon>
        <taxon>Saccharomycotina</taxon>
        <taxon>Lipomycetes</taxon>
        <taxon>Lipomycetales</taxon>
        <taxon>Lipomycetaceae</taxon>
        <taxon>Lipomyces</taxon>
    </lineage>
</organism>
<name>A0ACC3TQ46_9ASCO</name>
<dbReference type="EMBL" id="MU970066">
    <property type="protein sequence ID" value="KAK9323101.1"/>
    <property type="molecule type" value="Genomic_DNA"/>
</dbReference>
<reference evidence="2" key="1">
    <citation type="journal article" date="2024" name="Front. Bioeng. Biotechnol.">
        <title>Genome-scale model development and genomic sequencing of the oleaginous clade Lipomyces.</title>
        <authorList>
            <person name="Czajka J.J."/>
            <person name="Han Y."/>
            <person name="Kim J."/>
            <person name="Mondo S.J."/>
            <person name="Hofstad B.A."/>
            <person name="Robles A."/>
            <person name="Haridas S."/>
            <person name="Riley R."/>
            <person name="LaButti K."/>
            <person name="Pangilinan J."/>
            <person name="Andreopoulos W."/>
            <person name="Lipzen A."/>
            <person name="Yan J."/>
            <person name="Wang M."/>
            <person name="Ng V."/>
            <person name="Grigoriev I.V."/>
            <person name="Spatafora J.W."/>
            <person name="Magnuson J.K."/>
            <person name="Baker S.E."/>
            <person name="Pomraning K.R."/>
        </authorList>
    </citation>
    <scope>NUCLEOTIDE SEQUENCE [LARGE SCALE GENOMIC DNA]</scope>
    <source>
        <strain evidence="2">CBS 10300</strain>
    </source>
</reference>
<evidence type="ECO:0000313" key="1">
    <source>
        <dbReference type="EMBL" id="KAK9323101.1"/>
    </source>
</evidence>